<dbReference type="VEuPathDB" id="FungiDB:BO97DRAFT_456550"/>
<dbReference type="AlphaFoldDB" id="A0A395HU62"/>
<dbReference type="EMBL" id="KZ824296">
    <property type="protein sequence ID" value="RAL10368.1"/>
    <property type="molecule type" value="Genomic_DNA"/>
</dbReference>
<dbReference type="GeneID" id="37203465"/>
<sequence length="358" mass="40817">MYRSWGSLIIVTHIVQSKLPLLIPRILDWSDDPSIAIGTEYIIQEHVAGMLLMVVLYFSDGPLRSHKRILFEQGFCIGPYCSPVFWSQSPDELDLYGGPSPNCGEDLTSYCRGLIETGFSRLPKDESVARKYPAHQGSIQEHIRLLQISQKMIMELAKDKRIQSAAVPAMLHPDLHKRNIYPAFVYANETPDFAASPEPEENTFESQKNDHKNPDRKEQAWKDALLGPTLFRLFHCCYTTWRDSAPAVHQELVELSARGTELGLQGLCPYSPTEEELKEHARDYEDVSAVQNLKLWLRKSLNTSSDGWVPSDVWDAARDAHRAVYDEWIQTARESEVRGESLTVDKAERLWPFDATSR</sequence>
<evidence type="ECO:0000256" key="1">
    <source>
        <dbReference type="SAM" id="MobiDB-lite"/>
    </source>
</evidence>
<protein>
    <recommendedName>
        <fullName evidence="4">Aminoglycoside phosphotransferase domain-containing protein</fullName>
    </recommendedName>
</protein>
<evidence type="ECO:0000313" key="3">
    <source>
        <dbReference type="Proteomes" id="UP000248961"/>
    </source>
</evidence>
<keyword evidence="3" id="KW-1185">Reference proteome</keyword>
<name>A0A395HU62_ASPHC</name>
<dbReference type="STRING" id="1450537.A0A395HU62"/>
<dbReference type="PANTHER" id="PTHR36091">
    <property type="entry name" value="ALTERED INHERITANCE OF MITOCHONDRIA PROTEIN 9, MITOCHONDRIAL"/>
    <property type="match status" value="1"/>
</dbReference>
<evidence type="ECO:0008006" key="4">
    <source>
        <dbReference type="Google" id="ProtNLM"/>
    </source>
</evidence>
<accession>A0A395HU62</accession>
<feature type="compositionally biased region" description="Basic and acidic residues" evidence="1">
    <location>
        <begin position="207"/>
        <end position="217"/>
    </location>
</feature>
<dbReference type="RefSeq" id="XP_025549522.1">
    <property type="nucleotide sequence ID" value="XM_025699176.1"/>
</dbReference>
<dbReference type="OrthoDB" id="2831558at2759"/>
<gene>
    <name evidence="2" type="ORF">BO97DRAFT_456550</name>
</gene>
<evidence type="ECO:0000313" key="2">
    <source>
        <dbReference type="EMBL" id="RAL10368.1"/>
    </source>
</evidence>
<dbReference type="InterPro" id="IPR051035">
    <property type="entry name" value="Mito_inheritance_9"/>
</dbReference>
<dbReference type="PANTHER" id="PTHR36091:SF1">
    <property type="entry name" value="ALTERED INHERITANCE OF MITOCHONDRIA PROTEIN 9, MITOCHONDRIAL"/>
    <property type="match status" value="1"/>
</dbReference>
<organism evidence="2 3">
    <name type="scientific">Aspergillus homomorphus (strain CBS 101889)</name>
    <dbReference type="NCBI Taxonomy" id="1450537"/>
    <lineage>
        <taxon>Eukaryota</taxon>
        <taxon>Fungi</taxon>
        <taxon>Dikarya</taxon>
        <taxon>Ascomycota</taxon>
        <taxon>Pezizomycotina</taxon>
        <taxon>Eurotiomycetes</taxon>
        <taxon>Eurotiomycetidae</taxon>
        <taxon>Eurotiales</taxon>
        <taxon>Aspergillaceae</taxon>
        <taxon>Aspergillus</taxon>
        <taxon>Aspergillus subgen. Circumdati</taxon>
    </lineage>
</organism>
<feature type="region of interest" description="Disordered" evidence="1">
    <location>
        <begin position="192"/>
        <end position="217"/>
    </location>
</feature>
<dbReference type="Proteomes" id="UP000248961">
    <property type="component" value="Unassembled WGS sequence"/>
</dbReference>
<proteinExistence type="predicted"/>
<reference evidence="2 3" key="1">
    <citation type="submission" date="2018-02" db="EMBL/GenBank/DDBJ databases">
        <title>The genomes of Aspergillus section Nigri reveals drivers in fungal speciation.</title>
        <authorList>
            <consortium name="DOE Joint Genome Institute"/>
            <person name="Vesth T.C."/>
            <person name="Nybo J."/>
            <person name="Theobald S."/>
            <person name="Brandl J."/>
            <person name="Frisvad J.C."/>
            <person name="Nielsen K.F."/>
            <person name="Lyhne E.K."/>
            <person name="Kogle M.E."/>
            <person name="Kuo A."/>
            <person name="Riley R."/>
            <person name="Clum A."/>
            <person name="Nolan M."/>
            <person name="Lipzen A."/>
            <person name="Salamov A."/>
            <person name="Henrissat B."/>
            <person name="Wiebenga A."/>
            <person name="De vries R.P."/>
            <person name="Grigoriev I.V."/>
            <person name="Mortensen U.H."/>
            <person name="Andersen M.R."/>
            <person name="Baker S.E."/>
        </authorList>
    </citation>
    <scope>NUCLEOTIDE SEQUENCE [LARGE SCALE GENOMIC DNA]</scope>
    <source>
        <strain evidence="2 3">CBS 101889</strain>
    </source>
</reference>
<dbReference type="GO" id="GO:0005739">
    <property type="term" value="C:mitochondrion"/>
    <property type="evidence" value="ECO:0007669"/>
    <property type="project" value="TreeGrafter"/>
</dbReference>